<protein>
    <recommendedName>
        <fullName evidence="3">GpW</fullName>
    </recommendedName>
</protein>
<dbReference type="Proteomes" id="UP000308430">
    <property type="component" value="Unassembled WGS sequence"/>
</dbReference>
<gene>
    <name evidence="1" type="ORF">E6C76_20195</name>
</gene>
<comment type="caution">
    <text evidence="1">The sequence shown here is derived from an EMBL/GenBank/DDBJ whole genome shotgun (WGS) entry which is preliminary data.</text>
</comment>
<reference evidence="1 2" key="1">
    <citation type="submission" date="2019-04" db="EMBL/GenBank/DDBJ databases">
        <title>Azoarcus nasutitermitis sp. nov. isolated from termite nest.</title>
        <authorList>
            <person name="Lin S.-Y."/>
            <person name="Hameed A."/>
            <person name="Hsu Y.-H."/>
            <person name="Young C.-C."/>
        </authorList>
    </citation>
    <scope>NUCLEOTIDE SEQUENCE [LARGE SCALE GENOMIC DNA]</scope>
    <source>
        <strain evidence="1 2">CC-YHH838</strain>
    </source>
</reference>
<accession>A0A4S4AP60</accession>
<organism evidence="1 2">
    <name type="scientific">Pseudothauera nasutitermitis</name>
    <dbReference type="NCBI Taxonomy" id="2565930"/>
    <lineage>
        <taxon>Bacteria</taxon>
        <taxon>Pseudomonadati</taxon>
        <taxon>Pseudomonadota</taxon>
        <taxon>Betaproteobacteria</taxon>
        <taxon>Rhodocyclales</taxon>
        <taxon>Zoogloeaceae</taxon>
        <taxon>Pseudothauera</taxon>
    </lineage>
</organism>
<proteinExistence type="predicted"/>
<name>A0A4S4AP60_9RHOO</name>
<evidence type="ECO:0000313" key="1">
    <source>
        <dbReference type="EMBL" id="THF61406.1"/>
    </source>
</evidence>
<evidence type="ECO:0000313" key="2">
    <source>
        <dbReference type="Proteomes" id="UP000308430"/>
    </source>
</evidence>
<dbReference type="RefSeq" id="WP_136350067.1">
    <property type="nucleotide sequence ID" value="NZ_SSOC01000009.1"/>
</dbReference>
<keyword evidence="2" id="KW-1185">Reference proteome</keyword>
<sequence>MAVSQADIDALTSAIANGERSVSFRDGRQVQYHSPQDLIAARDYLVRLKADEDAVATRKPRRRAVRLYYAGRGFR</sequence>
<dbReference type="OrthoDB" id="5574012at2"/>
<evidence type="ECO:0008006" key="3">
    <source>
        <dbReference type="Google" id="ProtNLM"/>
    </source>
</evidence>
<dbReference type="NCBIfam" id="NF047331">
    <property type="entry name" value="phage_HTJ"/>
    <property type="match status" value="1"/>
</dbReference>
<dbReference type="AlphaFoldDB" id="A0A4S4AP60"/>
<dbReference type="EMBL" id="SSOC01000009">
    <property type="protein sequence ID" value="THF61406.1"/>
    <property type="molecule type" value="Genomic_DNA"/>
</dbReference>